<organism evidence="3 4">
    <name type="scientific">Symbiodinium necroappetens</name>
    <dbReference type="NCBI Taxonomy" id="1628268"/>
    <lineage>
        <taxon>Eukaryota</taxon>
        <taxon>Sar</taxon>
        <taxon>Alveolata</taxon>
        <taxon>Dinophyceae</taxon>
        <taxon>Suessiales</taxon>
        <taxon>Symbiodiniaceae</taxon>
        <taxon>Symbiodinium</taxon>
    </lineage>
</organism>
<protein>
    <submittedName>
        <fullName evidence="3">Uncharacterized protein</fullName>
    </submittedName>
</protein>
<feature type="compositionally biased region" description="Basic and acidic residues" evidence="1">
    <location>
        <begin position="94"/>
        <end position="106"/>
    </location>
</feature>
<accession>A0A812YTW4</accession>
<feature type="transmembrane region" description="Helical" evidence="2">
    <location>
        <begin position="6"/>
        <end position="25"/>
    </location>
</feature>
<feature type="non-terminal residue" evidence="3">
    <location>
        <position position="273"/>
    </location>
</feature>
<keyword evidence="2" id="KW-0812">Transmembrane</keyword>
<dbReference type="EMBL" id="CAJNJA010043688">
    <property type="protein sequence ID" value="CAE7795942.1"/>
    <property type="molecule type" value="Genomic_DNA"/>
</dbReference>
<evidence type="ECO:0000313" key="4">
    <source>
        <dbReference type="Proteomes" id="UP000601435"/>
    </source>
</evidence>
<feature type="region of interest" description="Disordered" evidence="1">
    <location>
        <begin position="86"/>
        <end position="106"/>
    </location>
</feature>
<evidence type="ECO:0000256" key="1">
    <source>
        <dbReference type="SAM" id="MobiDB-lite"/>
    </source>
</evidence>
<proteinExistence type="predicted"/>
<comment type="caution">
    <text evidence="3">The sequence shown here is derived from an EMBL/GenBank/DDBJ whole genome shotgun (WGS) entry which is preliminary data.</text>
</comment>
<sequence>LDSFVARGSWLVLFTSFALLPAFTFRISQSEMRKRLSCRWMVALLAGVWFHGGSGPSLCGGTANRCLQMDALSVAGDHRSFAHRVSRRVRERRRQAPEHTSDGEARRLTSEITKAGSTSELLSLLEKPAENANLFNHFHMSASLTRLARFKRRGPFRQADVSSPVWAKLAARLLGMLRKDSLPTREAVNVLHAADELSEEMAKHVSQALPKLYEAIRAKASGMNAQHLSNSLLVLDAVPALAKRVPDKVEDMIPQALSNSLWAAAKLQDASPE</sequence>
<keyword evidence="2" id="KW-0472">Membrane</keyword>
<keyword evidence="2" id="KW-1133">Transmembrane helix</keyword>
<keyword evidence="4" id="KW-1185">Reference proteome</keyword>
<feature type="non-terminal residue" evidence="3">
    <location>
        <position position="1"/>
    </location>
</feature>
<evidence type="ECO:0000313" key="3">
    <source>
        <dbReference type="EMBL" id="CAE7795942.1"/>
    </source>
</evidence>
<dbReference type="AlphaFoldDB" id="A0A812YTW4"/>
<name>A0A812YTW4_9DINO</name>
<reference evidence="3" key="1">
    <citation type="submission" date="2021-02" db="EMBL/GenBank/DDBJ databases">
        <authorList>
            <person name="Dougan E. K."/>
            <person name="Rhodes N."/>
            <person name="Thang M."/>
            <person name="Chan C."/>
        </authorList>
    </citation>
    <scope>NUCLEOTIDE SEQUENCE</scope>
</reference>
<dbReference type="Proteomes" id="UP000601435">
    <property type="component" value="Unassembled WGS sequence"/>
</dbReference>
<dbReference type="OrthoDB" id="2019031at2759"/>
<gene>
    <name evidence="3" type="ORF">SNEC2469_LOCUS23429</name>
</gene>
<evidence type="ECO:0000256" key="2">
    <source>
        <dbReference type="SAM" id="Phobius"/>
    </source>
</evidence>